<gene>
    <name evidence="2" type="ORF">D0Y65_031298</name>
</gene>
<protein>
    <submittedName>
        <fullName evidence="2">Pentatricopeptide repeat-containing protein, mitochondrial</fullName>
    </submittedName>
</protein>
<name>A0A445I7K8_GLYSO</name>
<evidence type="ECO:0000313" key="3">
    <source>
        <dbReference type="Proteomes" id="UP000289340"/>
    </source>
</evidence>
<comment type="caution">
    <text evidence="2">The sequence shown here is derived from an EMBL/GenBank/DDBJ whole genome shotgun (WGS) entry which is preliminary data.</text>
</comment>
<feature type="non-terminal residue" evidence="2">
    <location>
        <position position="1"/>
    </location>
</feature>
<dbReference type="InterPro" id="IPR002885">
    <property type="entry name" value="PPR_rpt"/>
</dbReference>
<dbReference type="Proteomes" id="UP000289340">
    <property type="component" value="Chromosome 11"/>
</dbReference>
<dbReference type="EMBL" id="QZWG01000011">
    <property type="protein sequence ID" value="RZB82016.1"/>
    <property type="molecule type" value="Genomic_DNA"/>
</dbReference>
<keyword evidence="3" id="KW-1185">Reference proteome</keyword>
<evidence type="ECO:0000313" key="2">
    <source>
        <dbReference type="EMBL" id="RZB82016.1"/>
    </source>
</evidence>
<reference evidence="2 3" key="1">
    <citation type="submission" date="2018-09" db="EMBL/GenBank/DDBJ databases">
        <title>A high-quality reference genome of wild soybean provides a powerful tool to mine soybean genomes.</title>
        <authorList>
            <person name="Xie M."/>
            <person name="Chung C.Y.L."/>
            <person name="Li M.-W."/>
            <person name="Wong F.-L."/>
            <person name="Chan T.-F."/>
            <person name="Lam H.-M."/>
        </authorList>
    </citation>
    <scope>NUCLEOTIDE SEQUENCE [LARGE SCALE GENOMIC DNA]</scope>
    <source>
        <strain evidence="3">cv. W05</strain>
        <tissue evidence="2">Hypocotyl of etiolated seedlings</tissue>
    </source>
</reference>
<organism evidence="2 3">
    <name type="scientific">Glycine soja</name>
    <name type="common">Wild soybean</name>
    <dbReference type="NCBI Taxonomy" id="3848"/>
    <lineage>
        <taxon>Eukaryota</taxon>
        <taxon>Viridiplantae</taxon>
        <taxon>Streptophyta</taxon>
        <taxon>Embryophyta</taxon>
        <taxon>Tracheophyta</taxon>
        <taxon>Spermatophyta</taxon>
        <taxon>Magnoliopsida</taxon>
        <taxon>eudicotyledons</taxon>
        <taxon>Gunneridae</taxon>
        <taxon>Pentapetalae</taxon>
        <taxon>rosids</taxon>
        <taxon>fabids</taxon>
        <taxon>Fabales</taxon>
        <taxon>Fabaceae</taxon>
        <taxon>Papilionoideae</taxon>
        <taxon>50 kb inversion clade</taxon>
        <taxon>NPAAA clade</taxon>
        <taxon>indigoferoid/millettioid clade</taxon>
        <taxon>Phaseoleae</taxon>
        <taxon>Glycine</taxon>
        <taxon>Glycine subgen. Soja</taxon>
    </lineage>
</organism>
<dbReference type="InterPro" id="IPR011990">
    <property type="entry name" value="TPR-like_helical_dom_sf"/>
</dbReference>
<proteinExistence type="predicted"/>
<dbReference type="Gene3D" id="1.25.40.10">
    <property type="entry name" value="Tetratricopeptide repeat domain"/>
    <property type="match status" value="1"/>
</dbReference>
<dbReference type="AlphaFoldDB" id="A0A445I7K8"/>
<evidence type="ECO:0000256" key="1">
    <source>
        <dbReference type="ARBA" id="ARBA00022737"/>
    </source>
</evidence>
<sequence>EVVNSWICGAMVARLTPDQKVACSIHVRFNYFDLRTNVIFFAISILSRLRHYSTSILSPNSSTRLTLTQKTRSALHLLKSETKSERILDICRAAALTPDFPLDRRDFSLVVSKLAAAHNFPSIRTLVDDLKTRPDLCRNEKFLSHAIVLYGQANMLGHAIRTFAEDLPSPRSVKTLNSLLFASLLAKKYKELTRICLEFPKTYSIQPNLDTYNIVIKAFAQSGSTSSF</sequence>
<accession>A0A445I7K8</accession>
<dbReference type="Pfam" id="PF13812">
    <property type="entry name" value="PPR_3"/>
    <property type="match status" value="1"/>
</dbReference>
<keyword evidence="1" id="KW-0677">Repeat</keyword>